<dbReference type="PANTHER" id="PTHR13832:SF827">
    <property type="entry name" value="PROTEIN PHOSPHATASE 1L"/>
    <property type="match status" value="1"/>
</dbReference>
<feature type="domain" description="PPM-type phosphatase" evidence="1">
    <location>
        <begin position="4"/>
        <end position="245"/>
    </location>
</feature>
<dbReference type="EC" id="3.1.3.16" evidence="2"/>
<dbReference type="SUPFAM" id="SSF81606">
    <property type="entry name" value="PP2C-like"/>
    <property type="match status" value="1"/>
</dbReference>
<dbReference type="InterPro" id="IPR001932">
    <property type="entry name" value="PPM-type_phosphatase-like_dom"/>
</dbReference>
<dbReference type="GO" id="GO:0004722">
    <property type="term" value="F:protein serine/threonine phosphatase activity"/>
    <property type="evidence" value="ECO:0007669"/>
    <property type="project" value="UniProtKB-EC"/>
</dbReference>
<dbReference type="SMART" id="SM00332">
    <property type="entry name" value="PP2Cc"/>
    <property type="match status" value="1"/>
</dbReference>
<evidence type="ECO:0000313" key="3">
    <source>
        <dbReference type="Proteomes" id="UP001549320"/>
    </source>
</evidence>
<evidence type="ECO:0000259" key="1">
    <source>
        <dbReference type="PROSITE" id="PS51746"/>
    </source>
</evidence>
<sequence length="261" mass="27889">MQFECSALSDVGRHRSNNEDAVLVAAEYGLVVLADGMGGYNAGEVASAMAVDLIASGLTPSLEKTGGVPDVRSLRRAMEVCVSNANRAIFDAARTEENCAGMGTTLVLAAAHGTSLLIGHAGDSRAYRWREGALMQLTRDHSLLQEQLDSGIITPEEAAVSPHRNLVTRALGVEESVLLDIQTFSILPGDTYLLCSDGLTDMLTDQQIAEVLESVPQIELRATRLVERANANGGHDNVTVALMQAEEMSKKSGFVAKLRKH</sequence>
<dbReference type="Proteomes" id="UP001549320">
    <property type="component" value="Unassembled WGS sequence"/>
</dbReference>
<dbReference type="NCBIfam" id="NF033484">
    <property type="entry name" value="Stp1_PP2C_phos"/>
    <property type="match status" value="1"/>
</dbReference>
<accession>A0ABV2QBN5</accession>
<protein>
    <submittedName>
        <fullName evidence="2">Serine/threonine protein phosphatase PrpC</fullName>
        <ecNumber evidence="2">3.1.3.16</ecNumber>
    </submittedName>
</protein>
<dbReference type="EMBL" id="JBEPSH010000006">
    <property type="protein sequence ID" value="MET4578328.1"/>
    <property type="molecule type" value="Genomic_DNA"/>
</dbReference>
<name>A0ABV2QBN5_9BURK</name>
<reference evidence="2 3" key="1">
    <citation type="submission" date="2024-06" db="EMBL/GenBank/DDBJ databases">
        <title>Sorghum-associated microbial communities from plants grown in Nebraska, USA.</title>
        <authorList>
            <person name="Schachtman D."/>
        </authorList>
    </citation>
    <scope>NUCLEOTIDE SEQUENCE [LARGE SCALE GENOMIC DNA]</scope>
    <source>
        <strain evidence="2 3">2709</strain>
    </source>
</reference>
<dbReference type="PROSITE" id="PS51746">
    <property type="entry name" value="PPM_2"/>
    <property type="match status" value="1"/>
</dbReference>
<dbReference type="SMART" id="SM00331">
    <property type="entry name" value="PP2C_SIG"/>
    <property type="match status" value="1"/>
</dbReference>
<dbReference type="RefSeq" id="WP_354445467.1">
    <property type="nucleotide sequence ID" value="NZ_JBEPSH010000006.1"/>
</dbReference>
<keyword evidence="3" id="KW-1185">Reference proteome</keyword>
<organism evidence="2 3">
    <name type="scientific">Ottowia thiooxydans</name>
    <dbReference type="NCBI Taxonomy" id="219182"/>
    <lineage>
        <taxon>Bacteria</taxon>
        <taxon>Pseudomonadati</taxon>
        <taxon>Pseudomonadota</taxon>
        <taxon>Betaproteobacteria</taxon>
        <taxon>Burkholderiales</taxon>
        <taxon>Comamonadaceae</taxon>
        <taxon>Ottowia</taxon>
    </lineage>
</organism>
<evidence type="ECO:0000313" key="2">
    <source>
        <dbReference type="EMBL" id="MET4578328.1"/>
    </source>
</evidence>
<comment type="caution">
    <text evidence="2">The sequence shown here is derived from an EMBL/GenBank/DDBJ whole genome shotgun (WGS) entry which is preliminary data.</text>
</comment>
<dbReference type="PANTHER" id="PTHR13832">
    <property type="entry name" value="PROTEIN PHOSPHATASE 2C"/>
    <property type="match status" value="1"/>
</dbReference>
<dbReference type="CDD" id="cd00143">
    <property type="entry name" value="PP2Cc"/>
    <property type="match status" value="1"/>
</dbReference>
<dbReference type="Pfam" id="PF13672">
    <property type="entry name" value="PP2C_2"/>
    <property type="match status" value="1"/>
</dbReference>
<gene>
    <name evidence="2" type="ORF">ABIE13_003444</name>
</gene>
<dbReference type="InterPro" id="IPR036457">
    <property type="entry name" value="PPM-type-like_dom_sf"/>
</dbReference>
<keyword evidence="2" id="KW-0378">Hydrolase</keyword>
<dbReference type="InterPro" id="IPR015655">
    <property type="entry name" value="PP2C"/>
</dbReference>
<dbReference type="Gene3D" id="3.60.40.10">
    <property type="entry name" value="PPM-type phosphatase domain"/>
    <property type="match status" value="1"/>
</dbReference>
<proteinExistence type="predicted"/>